<name>A0A0W1AKU8_9GAMM</name>
<dbReference type="GO" id="GO:0044183">
    <property type="term" value="F:protein folding chaperone"/>
    <property type="evidence" value="ECO:0007669"/>
    <property type="project" value="TreeGrafter"/>
</dbReference>
<keyword evidence="1" id="KW-0143">Chaperone</keyword>
<feature type="domain" description="J" evidence="2">
    <location>
        <begin position="5"/>
        <end position="88"/>
    </location>
</feature>
<dbReference type="AlphaFoldDB" id="A0A0W1AKU8"/>
<dbReference type="PROSITE" id="PS50076">
    <property type="entry name" value="DNAJ_2"/>
    <property type="match status" value="1"/>
</dbReference>
<dbReference type="GO" id="GO:0051087">
    <property type="term" value="F:protein-folding chaperone binding"/>
    <property type="evidence" value="ECO:0007669"/>
    <property type="project" value="TreeGrafter"/>
</dbReference>
<dbReference type="GO" id="GO:0005737">
    <property type="term" value="C:cytoplasm"/>
    <property type="evidence" value="ECO:0007669"/>
    <property type="project" value="TreeGrafter"/>
</dbReference>
<dbReference type="Gene3D" id="1.10.287.110">
    <property type="entry name" value="DnaJ domain"/>
    <property type="match status" value="1"/>
</dbReference>
<evidence type="ECO:0000256" key="1">
    <source>
        <dbReference type="ARBA" id="ARBA00023186"/>
    </source>
</evidence>
<dbReference type="PANTHER" id="PTHR43948:SF10">
    <property type="entry name" value="MRJ, ISOFORM E"/>
    <property type="match status" value="1"/>
</dbReference>
<evidence type="ECO:0000259" key="2">
    <source>
        <dbReference type="PROSITE" id="PS50076"/>
    </source>
</evidence>
<dbReference type="GO" id="GO:0051082">
    <property type="term" value="F:unfolded protein binding"/>
    <property type="evidence" value="ECO:0007669"/>
    <property type="project" value="TreeGrafter"/>
</dbReference>
<gene>
    <name evidence="3" type="primary">dnaJ_1</name>
    <name evidence="3" type="ORF">Lwor_0286</name>
</gene>
<dbReference type="SMART" id="SM00271">
    <property type="entry name" value="DnaJ"/>
    <property type="match status" value="1"/>
</dbReference>
<accession>A0A0W1AKU8</accession>
<comment type="caution">
    <text evidence="3">The sequence shown here is derived from an EMBL/GenBank/DDBJ whole genome shotgun (WGS) entry which is preliminary data.</text>
</comment>
<evidence type="ECO:0000313" key="4">
    <source>
        <dbReference type="Proteomes" id="UP000054662"/>
    </source>
</evidence>
<dbReference type="PRINTS" id="PR00625">
    <property type="entry name" value="JDOMAIN"/>
</dbReference>
<dbReference type="PANTHER" id="PTHR43948">
    <property type="entry name" value="DNAJ HOMOLOG SUBFAMILY B"/>
    <property type="match status" value="1"/>
</dbReference>
<dbReference type="InterPro" id="IPR001623">
    <property type="entry name" value="DnaJ_domain"/>
</dbReference>
<dbReference type="PATRIC" id="fig|45076.6.peg.317"/>
<organism evidence="3 4">
    <name type="scientific">Legionella worsleiensis</name>
    <dbReference type="NCBI Taxonomy" id="45076"/>
    <lineage>
        <taxon>Bacteria</taxon>
        <taxon>Pseudomonadati</taxon>
        <taxon>Pseudomonadota</taxon>
        <taxon>Gammaproteobacteria</taxon>
        <taxon>Legionellales</taxon>
        <taxon>Legionellaceae</taxon>
        <taxon>Legionella</taxon>
    </lineage>
</organism>
<dbReference type="EMBL" id="LNZC01000002">
    <property type="protein sequence ID" value="KTD81983.1"/>
    <property type="molecule type" value="Genomic_DNA"/>
</dbReference>
<evidence type="ECO:0000313" key="3">
    <source>
        <dbReference type="EMBL" id="KTD81983.1"/>
    </source>
</evidence>
<reference evidence="3 4" key="1">
    <citation type="submission" date="2015-11" db="EMBL/GenBank/DDBJ databases">
        <title>Genomic analysis of 38 Legionella species identifies large and diverse effector repertoires.</title>
        <authorList>
            <person name="Burstein D."/>
            <person name="Amaro F."/>
            <person name="Zusman T."/>
            <person name="Lifshitz Z."/>
            <person name="Cohen O."/>
            <person name="Gilbert J.A."/>
            <person name="Pupko T."/>
            <person name="Shuman H.A."/>
            <person name="Segal G."/>
        </authorList>
    </citation>
    <scope>NUCLEOTIDE SEQUENCE [LARGE SCALE GENOMIC DNA]</scope>
    <source>
        <strain evidence="3 4">ATCC 49508</strain>
    </source>
</reference>
<dbReference type="Pfam" id="PF00226">
    <property type="entry name" value="DnaJ"/>
    <property type="match status" value="1"/>
</dbReference>
<proteinExistence type="predicted"/>
<dbReference type="SUPFAM" id="SSF46565">
    <property type="entry name" value="Chaperone J-domain"/>
    <property type="match status" value="1"/>
</dbReference>
<dbReference type="CDD" id="cd06257">
    <property type="entry name" value="DnaJ"/>
    <property type="match status" value="1"/>
</dbReference>
<dbReference type="OrthoDB" id="9779889at2"/>
<sequence length="232" mass="26830">MQRTEALETLEFDTQSHPEKHEIKEAYKRLAIKYHPDKHPGVSESEKEEITKHFKKISQAYHFLNLPLSEQTSSSGKEMVKTAYELYEELCGKSYDPTKASCNDFQMLRYCNFFKHSRCMKNEIKYSVSEEFEREIAPGKKGYSHAFYTIDFRGIDHFNSWVSGHITPYAHSFKILQGDIPEEAREAIVATLERSPQLKTIESPPGFFTPEQNLRIGKLLTTSIEIPALQLT</sequence>
<dbReference type="InterPro" id="IPR036869">
    <property type="entry name" value="J_dom_sf"/>
</dbReference>
<dbReference type="STRING" id="45076.Lwor_0286"/>
<protein>
    <submittedName>
        <fullName evidence="3">Molecular chaperone DnaJ</fullName>
    </submittedName>
</protein>
<dbReference type="Proteomes" id="UP000054662">
    <property type="component" value="Unassembled WGS sequence"/>
</dbReference>
<keyword evidence="4" id="KW-1185">Reference proteome</keyword>